<dbReference type="InterPro" id="IPR022812">
    <property type="entry name" value="Dynamin"/>
</dbReference>
<reference evidence="3" key="1">
    <citation type="submission" date="2015-07" db="EMBL/GenBank/DDBJ databases">
        <title>Annotation of Plasmodium falciparum RAJ116.</title>
        <authorList>
            <consortium name="The Broad Institute Genome Sequencing Platform"/>
            <person name="Volkman S.K."/>
            <person name="Neafsey D.E."/>
            <person name="Dash A.P."/>
            <person name="Chitnis C.E."/>
            <person name="Hartl D.L."/>
            <person name="Young S.K."/>
            <person name="Zeng Q."/>
            <person name="Koehrsen M."/>
            <person name="Alvarado L."/>
            <person name="Berlin A."/>
            <person name="Borenstein D."/>
            <person name="Chapman S.B."/>
            <person name="Chen Z."/>
            <person name="Engels R."/>
            <person name="Freedman E."/>
            <person name="Gellesch M."/>
            <person name="Goldberg J."/>
            <person name="Griggs A."/>
            <person name="Gujja S."/>
            <person name="Heilman E.R."/>
            <person name="Heiman D.I."/>
            <person name="Howarth C."/>
            <person name="Jen D."/>
            <person name="Larson L."/>
            <person name="Mehta T."/>
            <person name="Neiman D."/>
            <person name="Park D."/>
            <person name="Pearson M."/>
            <person name="Roberts A."/>
            <person name="Saif S."/>
            <person name="Shea T."/>
            <person name="Shenoy N."/>
            <person name="Sisk P."/>
            <person name="Stolte C."/>
            <person name="Sykes S."/>
            <person name="Walk T."/>
            <person name="White J."/>
            <person name="Yandava C."/>
            <person name="Haas B."/>
            <person name="Henn M.R."/>
            <person name="Nusbaum C."/>
            <person name="Birren B."/>
        </authorList>
    </citation>
    <scope>NUCLEOTIDE SEQUENCE [LARGE SCALE GENOMIC DNA]</scope>
    <source>
        <strain evidence="3">RAJ116</strain>
    </source>
</reference>
<dbReference type="PANTHER" id="PTHR11566">
    <property type="entry name" value="DYNAMIN"/>
    <property type="match status" value="1"/>
</dbReference>
<dbReference type="EMBL" id="GG664666">
    <property type="protein sequence ID" value="KNC37742.1"/>
    <property type="molecule type" value="Genomic_DNA"/>
</dbReference>
<dbReference type="Proteomes" id="UP000054566">
    <property type="component" value="Unassembled WGS sequence"/>
</dbReference>
<gene>
    <name evidence="2" type="ORF">PFLG_02673</name>
</gene>
<dbReference type="SUPFAM" id="SSF52540">
    <property type="entry name" value="P-loop containing nucleoside triphosphate hydrolases"/>
    <property type="match status" value="1"/>
</dbReference>
<dbReference type="OrthoDB" id="5061070at2759"/>
<accession>A0A0L0CZN8</accession>
<dbReference type="GO" id="GO:0005737">
    <property type="term" value="C:cytoplasm"/>
    <property type="evidence" value="ECO:0007669"/>
    <property type="project" value="TreeGrafter"/>
</dbReference>
<proteinExistence type="predicted"/>
<feature type="domain" description="Dynamin N-terminal" evidence="1">
    <location>
        <begin position="29"/>
        <end position="75"/>
    </location>
</feature>
<reference evidence="3" key="2">
    <citation type="submission" date="2015-07" db="EMBL/GenBank/DDBJ databases">
        <title>The genome sequence of Plasmodium falciparum RAJ116.</title>
        <authorList>
            <consortium name="The Broad Institute Genome Sequencing Platform"/>
            <person name="Volkman S.K."/>
            <person name="Neafsey D.E."/>
            <person name="Dash A.P."/>
            <person name="Chitnis C.E."/>
            <person name="Hartl D.L."/>
            <person name="Young S.K."/>
            <person name="Kodira C.D."/>
            <person name="Zeng Q."/>
            <person name="Koehrsen M."/>
            <person name="Godfrey P."/>
            <person name="Alvarado L."/>
            <person name="Berlin A."/>
            <person name="Borenstein D."/>
            <person name="Chen Z."/>
            <person name="Engels R."/>
            <person name="Freedman E."/>
            <person name="Gellesch M."/>
            <person name="Goldberg J."/>
            <person name="Griggs A."/>
            <person name="Gujja S."/>
            <person name="Heiman D."/>
            <person name="Hepburn T."/>
            <person name="Howarth C."/>
            <person name="Jen D."/>
            <person name="Larson L."/>
            <person name="Lewis B."/>
            <person name="Mehta T."/>
            <person name="Park D."/>
            <person name="Pearson M."/>
            <person name="Roberts A."/>
            <person name="Saif S."/>
            <person name="Shea T."/>
            <person name="Shenoy N."/>
            <person name="Sisk P."/>
            <person name="Stolte C."/>
            <person name="Sykes S."/>
            <person name="Walk T."/>
            <person name="White J."/>
            <person name="Yandava C."/>
            <person name="Wirth D.F."/>
            <person name="Nusbaum C."/>
            <person name="Birren B."/>
        </authorList>
    </citation>
    <scope>NUCLEOTIDE SEQUENCE [LARGE SCALE GENOMIC DNA]</scope>
    <source>
        <strain evidence="3">RAJ116</strain>
    </source>
</reference>
<evidence type="ECO:0000313" key="2">
    <source>
        <dbReference type="EMBL" id="KNC37742.1"/>
    </source>
</evidence>
<name>A0A0L0CZN8_PLAFA</name>
<dbReference type="AlphaFoldDB" id="A0A0L0CZN8"/>
<protein>
    <submittedName>
        <fullName evidence="2">Dynamin protein</fullName>
    </submittedName>
</protein>
<sequence>MDKLVPIVNKLQNVLSSFIRRETLSLPHIAVVGAQPVGKTPLLESLGGLSFMPKGEDIVTRTPIIIPLTNSKSDDCYCPLTYCDYDNNRVEKHIDDFFYF</sequence>
<dbReference type="PANTHER" id="PTHR11566:SF21">
    <property type="entry name" value="DYNAMIN RELATED PROTEIN 1, ISOFORM A"/>
    <property type="match status" value="1"/>
</dbReference>
<dbReference type="Pfam" id="PF00350">
    <property type="entry name" value="Dynamin_N"/>
    <property type="match status" value="1"/>
</dbReference>
<organism evidence="2 3">
    <name type="scientific">Plasmodium falciparum RAJ116</name>
    <dbReference type="NCBI Taxonomy" id="580058"/>
    <lineage>
        <taxon>Eukaryota</taxon>
        <taxon>Sar</taxon>
        <taxon>Alveolata</taxon>
        <taxon>Apicomplexa</taxon>
        <taxon>Aconoidasida</taxon>
        <taxon>Haemosporida</taxon>
        <taxon>Plasmodiidae</taxon>
        <taxon>Plasmodium</taxon>
        <taxon>Plasmodium (Laverania)</taxon>
    </lineage>
</organism>
<dbReference type="InterPro" id="IPR045063">
    <property type="entry name" value="Dynamin_N"/>
</dbReference>
<evidence type="ECO:0000259" key="1">
    <source>
        <dbReference type="Pfam" id="PF00350"/>
    </source>
</evidence>
<dbReference type="GO" id="GO:0008017">
    <property type="term" value="F:microtubule binding"/>
    <property type="evidence" value="ECO:0007669"/>
    <property type="project" value="TreeGrafter"/>
</dbReference>
<dbReference type="GO" id="GO:0003924">
    <property type="term" value="F:GTPase activity"/>
    <property type="evidence" value="ECO:0007669"/>
    <property type="project" value="TreeGrafter"/>
</dbReference>
<dbReference type="PRINTS" id="PR00195">
    <property type="entry name" value="DYNAMIN"/>
</dbReference>
<dbReference type="GO" id="GO:0016020">
    <property type="term" value="C:membrane"/>
    <property type="evidence" value="ECO:0007669"/>
    <property type="project" value="TreeGrafter"/>
</dbReference>
<dbReference type="Gene3D" id="3.40.50.300">
    <property type="entry name" value="P-loop containing nucleotide triphosphate hydrolases"/>
    <property type="match status" value="1"/>
</dbReference>
<evidence type="ECO:0000313" key="3">
    <source>
        <dbReference type="Proteomes" id="UP000054566"/>
    </source>
</evidence>
<dbReference type="GO" id="GO:0005874">
    <property type="term" value="C:microtubule"/>
    <property type="evidence" value="ECO:0007669"/>
    <property type="project" value="TreeGrafter"/>
</dbReference>
<dbReference type="InterPro" id="IPR027417">
    <property type="entry name" value="P-loop_NTPase"/>
</dbReference>